<organism evidence="3 4">
    <name type="scientific">Cryphonectria parasitica (strain ATCC 38755 / EP155)</name>
    <dbReference type="NCBI Taxonomy" id="660469"/>
    <lineage>
        <taxon>Eukaryota</taxon>
        <taxon>Fungi</taxon>
        <taxon>Dikarya</taxon>
        <taxon>Ascomycota</taxon>
        <taxon>Pezizomycotina</taxon>
        <taxon>Sordariomycetes</taxon>
        <taxon>Sordariomycetidae</taxon>
        <taxon>Diaporthales</taxon>
        <taxon>Cryphonectriaceae</taxon>
        <taxon>Cryphonectria-Endothia species complex</taxon>
        <taxon>Cryphonectria</taxon>
    </lineage>
</organism>
<evidence type="ECO:0000259" key="2">
    <source>
        <dbReference type="Pfam" id="PF00135"/>
    </source>
</evidence>
<dbReference type="Gene3D" id="3.40.50.1820">
    <property type="entry name" value="alpha/beta hydrolase"/>
    <property type="match status" value="2"/>
</dbReference>
<feature type="chain" id="PRO_5040287401" evidence="1">
    <location>
        <begin position="31"/>
        <end position="327"/>
    </location>
</feature>
<dbReference type="OrthoDB" id="408631at2759"/>
<evidence type="ECO:0000313" key="4">
    <source>
        <dbReference type="Proteomes" id="UP000803844"/>
    </source>
</evidence>
<dbReference type="AlphaFoldDB" id="A0A9P4Y4E9"/>
<gene>
    <name evidence="3" type="ORF">M406DRAFT_356341</name>
</gene>
<dbReference type="GeneID" id="63840547"/>
<reference evidence="3" key="1">
    <citation type="journal article" date="2020" name="Phytopathology">
        <title>Genome sequence of the chestnut blight fungus Cryphonectria parasitica EP155: A fundamental resource for an archetypical invasive plant pathogen.</title>
        <authorList>
            <person name="Crouch J.A."/>
            <person name="Dawe A."/>
            <person name="Aerts A."/>
            <person name="Barry K."/>
            <person name="Churchill A.C.L."/>
            <person name="Grimwood J."/>
            <person name="Hillman B."/>
            <person name="Milgroom M.G."/>
            <person name="Pangilinan J."/>
            <person name="Smith M."/>
            <person name="Salamov A."/>
            <person name="Schmutz J."/>
            <person name="Yadav J."/>
            <person name="Grigoriev I.V."/>
            <person name="Nuss D."/>
        </authorList>
    </citation>
    <scope>NUCLEOTIDE SEQUENCE</scope>
    <source>
        <strain evidence="3">EP155</strain>
    </source>
</reference>
<dbReference type="RefSeq" id="XP_040777417.1">
    <property type="nucleotide sequence ID" value="XM_040923418.1"/>
</dbReference>
<accession>A0A9P4Y4E9</accession>
<feature type="signal peptide" evidence="1">
    <location>
        <begin position="1"/>
        <end position="30"/>
    </location>
</feature>
<protein>
    <submittedName>
        <fullName evidence="3">Alpha/beta-hydrolase</fullName>
    </submittedName>
</protein>
<keyword evidence="1" id="KW-0732">Signal</keyword>
<comment type="caution">
    <text evidence="3">The sequence shown here is derived from an EMBL/GenBank/DDBJ whole genome shotgun (WGS) entry which is preliminary data.</text>
</comment>
<sequence>MHIKMRTPSVLPLAMSLLLLLVLLLTPTAAQSSNTSVPIIDLGYAKYVGYTNTTAGINYYRGLYYAQPPTGANRWQKPLPIESSSNYTGDGYGTFWFGPVVDGDFLRDLPDIAFKKGEFYKVPLLVDREGYEGYIFSNASQTNQVEETTDAEYLFPGAGPAFFSRLYELYPRSDYNSTLFQRASWYGDFIIVCPTYQMATSAVDENYNSSAVFKLVFDAGSQVHGSTAPFLANEYINWPTANNQTLAAIMTSYWISFASTLDPNPLRTADAPYWPSYMSGGAGTTANGESVGFEVLDITYGGISSTGDPDARVQCEFFLNKGYTLRN</sequence>
<name>A0A9P4Y4E9_CRYP1</name>
<dbReference type="Pfam" id="PF00135">
    <property type="entry name" value="COesterase"/>
    <property type="match status" value="1"/>
</dbReference>
<dbReference type="SUPFAM" id="SSF53474">
    <property type="entry name" value="alpha/beta-Hydrolases"/>
    <property type="match status" value="2"/>
</dbReference>
<evidence type="ECO:0000313" key="3">
    <source>
        <dbReference type="EMBL" id="KAF3766456.1"/>
    </source>
</evidence>
<dbReference type="InterPro" id="IPR002018">
    <property type="entry name" value="CarbesteraseB"/>
</dbReference>
<dbReference type="Proteomes" id="UP000803844">
    <property type="component" value="Unassembled WGS sequence"/>
</dbReference>
<keyword evidence="4" id="KW-1185">Reference proteome</keyword>
<dbReference type="EMBL" id="MU032347">
    <property type="protein sequence ID" value="KAF3766456.1"/>
    <property type="molecule type" value="Genomic_DNA"/>
</dbReference>
<dbReference type="InterPro" id="IPR029058">
    <property type="entry name" value="AB_hydrolase_fold"/>
</dbReference>
<feature type="domain" description="Carboxylesterase type B" evidence="2">
    <location>
        <begin position="93"/>
        <end position="277"/>
    </location>
</feature>
<evidence type="ECO:0000256" key="1">
    <source>
        <dbReference type="SAM" id="SignalP"/>
    </source>
</evidence>
<proteinExistence type="predicted"/>
<dbReference type="PANTHER" id="PTHR45570">
    <property type="entry name" value="CARBOXYLIC ESTER HYDROLASE"/>
    <property type="match status" value="1"/>
</dbReference>